<keyword evidence="2" id="KW-1185">Reference proteome</keyword>
<gene>
    <name evidence="1" type="ORF">KQX54_002030</name>
</gene>
<dbReference type="Gene3D" id="1.10.10.60">
    <property type="entry name" value="Homeodomain-like"/>
    <property type="match status" value="1"/>
</dbReference>
<accession>A0AAV7IIQ8</accession>
<evidence type="ECO:0000313" key="2">
    <source>
        <dbReference type="Proteomes" id="UP000826195"/>
    </source>
</evidence>
<evidence type="ECO:0008006" key="3">
    <source>
        <dbReference type="Google" id="ProtNLM"/>
    </source>
</evidence>
<organism evidence="1 2">
    <name type="scientific">Cotesia glomerata</name>
    <name type="common">Lepidopteran parasitic wasp</name>
    <name type="synonym">Apanteles glomeratus</name>
    <dbReference type="NCBI Taxonomy" id="32391"/>
    <lineage>
        <taxon>Eukaryota</taxon>
        <taxon>Metazoa</taxon>
        <taxon>Ecdysozoa</taxon>
        <taxon>Arthropoda</taxon>
        <taxon>Hexapoda</taxon>
        <taxon>Insecta</taxon>
        <taxon>Pterygota</taxon>
        <taxon>Neoptera</taxon>
        <taxon>Endopterygota</taxon>
        <taxon>Hymenoptera</taxon>
        <taxon>Apocrita</taxon>
        <taxon>Ichneumonoidea</taxon>
        <taxon>Braconidae</taxon>
        <taxon>Microgastrinae</taxon>
        <taxon>Cotesia</taxon>
    </lineage>
</organism>
<protein>
    <recommendedName>
        <fullName evidence="3">Resolvase HTH domain-containing protein</fullName>
    </recommendedName>
</protein>
<dbReference type="PANTHER" id="PTHR46791:SF9">
    <property type="entry name" value="INTEGRASE CATALYTIC DOMAIN-CONTAINING PROTEIN"/>
    <property type="match status" value="1"/>
</dbReference>
<reference evidence="1 2" key="1">
    <citation type="journal article" date="2021" name="J. Hered.">
        <title>A chromosome-level genome assembly of the parasitoid wasp, Cotesia glomerata (Hymenoptera: Braconidae).</title>
        <authorList>
            <person name="Pinto B.J."/>
            <person name="Weis J.J."/>
            <person name="Gamble T."/>
            <person name="Ode P.J."/>
            <person name="Paul R."/>
            <person name="Zaspel J.M."/>
        </authorList>
    </citation>
    <scope>NUCLEOTIDE SEQUENCE [LARGE SCALE GENOMIC DNA]</scope>
    <source>
        <strain evidence="1">CgM1</strain>
    </source>
</reference>
<name>A0AAV7IIQ8_COTGL</name>
<dbReference type="AlphaFoldDB" id="A0AAV7IIQ8"/>
<dbReference type="EMBL" id="JAHXZJ010001120">
    <property type="protein sequence ID" value="KAH0553360.1"/>
    <property type="molecule type" value="Genomic_DNA"/>
</dbReference>
<comment type="caution">
    <text evidence="1">The sequence shown here is derived from an EMBL/GenBank/DDBJ whole genome shotgun (WGS) entry which is preliminary data.</text>
</comment>
<evidence type="ECO:0000313" key="1">
    <source>
        <dbReference type="EMBL" id="KAH0553360.1"/>
    </source>
</evidence>
<sequence length="163" mass="18398">MDICVKEGQKVRPKILITESQLKLLYDEGLTASKIAKCLACSTKTVYKNLYALNLPIRARYTQISDDELKLKISEIHAKYHNAGQTMNGGYLEAMNIHVPRKKVRQFLTEVDPIGTASRWSQSIQRRTYNVATPNFLTHGCSLEVIEFCTEKLGDEASKTCSL</sequence>
<proteinExistence type="predicted"/>
<dbReference type="PANTHER" id="PTHR46791">
    <property type="entry name" value="EXPRESSED PROTEIN"/>
    <property type="match status" value="1"/>
</dbReference>
<dbReference type="Proteomes" id="UP000826195">
    <property type="component" value="Unassembled WGS sequence"/>
</dbReference>